<dbReference type="InterPro" id="IPR003477">
    <property type="entry name" value="PemK-like"/>
</dbReference>
<name>A0A1F4SSW8_UNCSA</name>
<dbReference type="STRING" id="1802579.A2310_02785"/>
<dbReference type="InterPro" id="IPR011067">
    <property type="entry name" value="Plasmid_toxin/cell-grow_inhib"/>
</dbReference>
<dbReference type="SUPFAM" id="SSF50118">
    <property type="entry name" value="Cell growth inhibitor/plasmid maintenance toxic component"/>
    <property type="match status" value="1"/>
</dbReference>
<comment type="caution">
    <text evidence="3">The sequence shown here is derived from an EMBL/GenBank/DDBJ whole genome shotgun (WGS) entry which is preliminary data.</text>
</comment>
<dbReference type="Gene3D" id="2.30.30.110">
    <property type="match status" value="1"/>
</dbReference>
<evidence type="ECO:0000313" key="4">
    <source>
        <dbReference type="Proteomes" id="UP000178417"/>
    </source>
</evidence>
<proteinExistence type="inferred from homology"/>
<evidence type="ECO:0000313" key="3">
    <source>
        <dbReference type="EMBL" id="OGC23509.1"/>
    </source>
</evidence>
<gene>
    <name evidence="3" type="ORF">A2310_02785</name>
</gene>
<dbReference type="Proteomes" id="UP000178417">
    <property type="component" value="Unassembled WGS sequence"/>
</dbReference>
<evidence type="ECO:0000256" key="2">
    <source>
        <dbReference type="ARBA" id="ARBA00022649"/>
    </source>
</evidence>
<protein>
    <recommendedName>
        <fullName evidence="5">MazF family transcriptional regulator</fullName>
    </recommendedName>
</protein>
<evidence type="ECO:0000256" key="1">
    <source>
        <dbReference type="ARBA" id="ARBA00007521"/>
    </source>
</evidence>
<sequence>MSIGTNYNKKDLILVPYPFTDLSQVKQRPALVLYKNQLGDILIAAITSNPNPSQENEEITRDNLIKGTPIKPSKVLYMKLFTLSEDQIIKKLDVLKDEKYNLIINKIKSTL</sequence>
<dbReference type="GO" id="GO:0003677">
    <property type="term" value="F:DNA binding"/>
    <property type="evidence" value="ECO:0007669"/>
    <property type="project" value="InterPro"/>
</dbReference>
<dbReference type="EMBL" id="MEUB01000017">
    <property type="protein sequence ID" value="OGC23509.1"/>
    <property type="molecule type" value="Genomic_DNA"/>
</dbReference>
<reference evidence="3 4" key="1">
    <citation type="journal article" date="2016" name="Nat. Commun.">
        <title>Thousands of microbial genomes shed light on interconnected biogeochemical processes in an aquifer system.</title>
        <authorList>
            <person name="Anantharaman K."/>
            <person name="Brown C.T."/>
            <person name="Hug L.A."/>
            <person name="Sharon I."/>
            <person name="Castelle C.J."/>
            <person name="Probst A.J."/>
            <person name="Thomas B.C."/>
            <person name="Singh A."/>
            <person name="Wilkins M.J."/>
            <person name="Karaoz U."/>
            <person name="Brodie E.L."/>
            <person name="Williams K.H."/>
            <person name="Hubbard S.S."/>
            <person name="Banfield J.F."/>
        </authorList>
    </citation>
    <scope>NUCLEOTIDE SEQUENCE [LARGE SCALE GENOMIC DNA]</scope>
</reference>
<organism evidence="3 4">
    <name type="scientific">candidate division WOR-1 bacterium RIFOXYB2_FULL_37_13</name>
    <dbReference type="NCBI Taxonomy" id="1802579"/>
    <lineage>
        <taxon>Bacteria</taxon>
        <taxon>Bacillati</taxon>
        <taxon>Saganbacteria</taxon>
    </lineage>
</organism>
<dbReference type="Pfam" id="PF02452">
    <property type="entry name" value="PemK_toxin"/>
    <property type="match status" value="1"/>
</dbReference>
<accession>A0A1F4SSW8</accession>
<evidence type="ECO:0008006" key="5">
    <source>
        <dbReference type="Google" id="ProtNLM"/>
    </source>
</evidence>
<keyword evidence="2" id="KW-1277">Toxin-antitoxin system</keyword>
<dbReference type="AlphaFoldDB" id="A0A1F4SSW8"/>
<comment type="similarity">
    <text evidence="1">Belongs to the PemK/MazF family.</text>
</comment>